<comment type="caution">
    <text evidence="6">The sequence shown here is derived from an EMBL/GenBank/DDBJ whole genome shotgun (WGS) entry which is preliminary data.</text>
</comment>
<dbReference type="EMBL" id="JAVIJP010000005">
    <property type="protein sequence ID" value="KAL3652052.1"/>
    <property type="molecule type" value="Genomic_DNA"/>
</dbReference>
<dbReference type="GO" id="GO:0006508">
    <property type="term" value="P:proteolysis"/>
    <property type="evidence" value="ECO:0007669"/>
    <property type="project" value="UniProtKB-KW"/>
</dbReference>
<gene>
    <name evidence="6" type="ORF">CASFOL_001733</name>
</gene>
<dbReference type="Proteomes" id="UP001632038">
    <property type="component" value="Unassembled WGS sequence"/>
</dbReference>
<evidence type="ECO:0000259" key="5">
    <source>
        <dbReference type="PROSITE" id="PS50600"/>
    </source>
</evidence>
<sequence>MASLQEEHFNRVRYEAAAGRKRPAQPSIPAHVEAEKQPKKRGRPRAAPPTRRTSVSTSGPVDVEAGKKKRRKGARKAQANSPSRQTSTSTADAIPESTTSTGLWMLEPPPTQMPESTSVPEWTWRWGEPWTKEQLSKARLNCLRKFKLLGIIKEQLSKLNALERFEESVFGHFLRFDLNAYHNGKVLLALLGREVTVSGAAECERWYRFGGRNNRFGKVEYAAITGLRFGASDFNPDSSDHLPYENGVYRLHFDGTSVYGDDLFDKFEECYFTEPEEAVKVALVLFAHFFFFAADGRTTIPLWLWTLVEMEEQFADFPWGSYTFQRLSHYLTAIHPPNPDKSDYQPNIYAYLMPLQLWAYETIPIFAQEGGTKTGDNGIPRAVRWKCLKNNWNRINELDRDDLMITTMEVTEEEMAAPYMRAIDIQISDGVQYIHRETWISSCPPLKKSAVTVQPKGRSKKRPSKISKCKGDPTPGEGEGSGERVGTAHGVGTSGDVGSRGAVGDGATDEPSPSVLESMNRAVSSAVSHALPGALREALNVTLPVLLPALVERAIQSVLPGIISDAVRQAVDSSIPGAVEQVVELFRRHEDKGFPDVDERAGEWTDPFIREEPAAVSDDEEPTENVQDKAIPDVDEQEYGGTDPLIHEEPAGKRFWDPKNKFLGSKKETDTGDKKLFLDKKQFLGMKSASKKQFVDGDKEPTENVQGKAIPDVDEQASEGTDPFIHEEPAGNVCVVSGDKKLFVDKKQFLGKKSASKKQFVDGDKELTENVGNVGFLTPKEPRPKRLKLKSRFRLTPFVDCMDKDRQKSLKATFAKWRRQVNAKEIDVGTNSKYLVGPEYFAEIEKARTHLSTTHINPYLAVLWRRLESGVRLRPGMSLETLNIQDSSFYGHLVNAWNKLHPPNVECCRVDYAEWDVPTILINYVKGSLPRWGQPWSTNSNVVLVCNVEQHWVVCLLRIDDWEITLFDSMPSPLRVRQLEPLSRLVPYVIAKAGYFDAKSVAPRFDLMPVVSVQKDDDLIQGDVHSCGVFACMYIERMIACDFPQSSAISNVQEYRGKMALEIFAHSYE</sequence>
<evidence type="ECO:0000313" key="6">
    <source>
        <dbReference type="EMBL" id="KAL3652052.1"/>
    </source>
</evidence>
<keyword evidence="2" id="KW-0645">Protease</keyword>
<organism evidence="6 7">
    <name type="scientific">Castilleja foliolosa</name>
    <dbReference type="NCBI Taxonomy" id="1961234"/>
    <lineage>
        <taxon>Eukaryota</taxon>
        <taxon>Viridiplantae</taxon>
        <taxon>Streptophyta</taxon>
        <taxon>Embryophyta</taxon>
        <taxon>Tracheophyta</taxon>
        <taxon>Spermatophyta</taxon>
        <taxon>Magnoliopsida</taxon>
        <taxon>eudicotyledons</taxon>
        <taxon>Gunneridae</taxon>
        <taxon>Pentapetalae</taxon>
        <taxon>asterids</taxon>
        <taxon>lamiids</taxon>
        <taxon>Lamiales</taxon>
        <taxon>Orobanchaceae</taxon>
        <taxon>Pedicularideae</taxon>
        <taxon>Castillejinae</taxon>
        <taxon>Castilleja</taxon>
    </lineage>
</organism>
<dbReference type="InterPro" id="IPR015410">
    <property type="entry name" value="DUF1985"/>
</dbReference>
<feature type="region of interest" description="Disordered" evidence="4">
    <location>
        <begin position="1"/>
        <end position="118"/>
    </location>
</feature>
<dbReference type="PANTHER" id="PTHR48449:SF1">
    <property type="entry name" value="DUF1985 DOMAIN-CONTAINING PROTEIN"/>
    <property type="match status" value="1"/>
</dbReference>
<protein>
    <recommendedName>
        <fullName evidence="5">Ubiquitin-like protease family profile domain-containing protein</fullName>
    </recommendedName>
</protein>
<dbReference type="InterPro" id="IPR003653">
    <property type="entry name" value="Peptidase_C48_C"/>
</dbReference>
<keyword evidence="7" id="KW-1185">Reference proteome</keyword>
<feature type="compositionally biased region" description="Basic residues" evidence="4">
    <location>
        <begin position="457"/>
        <end position="468"/>
    </location>
</feature>
<feature type="compositionally biased region" description="Basic and acidic residues" evidence="4">
    <location>
        <begin position="1"/>
        <end position="14"/>
    </location>
</feature>
<feature type="domain" description="Ubiquitin-like protease family profile" evidence="5">
    <location>
        <begin position="834"/>
        <end position="1038"/>
    </location>
</feature>
<name>A0ABD3ECN3_9LAMI</name>
<dbReference type="GO" id="GO:0008233">
    <property type="term" value="F:peptidase activity"/>
    <property type="evidence" value="ECO:0007669"/>
    <property type="project" value="UniProtKB-KW"/>
</dbReference>
<dbReference type="Pfam" id="PF09331">
    <property type="entry name" value="DUF1985"/>
    <property type="match status" value="1"/>
</dbReference>
<comment type="similarity">
    <text evidence="1">Belongs to the peptidase C48 family.</text>
</comment>
<reference evidence="7" key="1">
    <citation type="journal article" date="2024" name="IScience">
        <title>Strigolactones Initiate the Formation of Haustorium-like Structures in Castilleja.</title>
        <authorList>
            <person name="Buerger M."/>
            <person name="Peterson D."/>
            <person name="Chory J."/>
        </authorList>
    </citation>
    <scope>NUCLEOTIDE SEQUENCE [LARGE SCALE GENOMIC DNA]</scope>
</reference>
<accession>A0ABD3ECN3</accession>
<dbReference type="SUPFAM" id="SSF54001">
    <property type="entry name" value="Cysteine proteinases"/>
    <property type="match status" value="1"/>
</dbReference>
<dbReference type="InterPro" id="IPR038765">
    <property type="entry name" value="Papain-like_cys_pep_sf"/>
</dbReference>
<dbReference type="Gene3D" id="3.40.395.10">
    <property type="entry name" value="Adenoviral Proteinase, Chain A"/>
    <property type="match status" value="1"/>
</dbReference>
<proteinExistence type="inferred from homology"/>
<evidence type="ECO:0000313" key="7">
    <source>
        <dbReference type="Proteomes" id="UP001632038"/>
    </source>
</evidence>
<keyword evidence="3" id="KW-0378">Hydrolase</keyword>
<feature type="region of interest" description="Disordered" evidence="4">
    <location>
        <begin position="450"/>
        <end position="516"/>
    </location>
</feature>
<feature type="compositionally biased region" description="Polar residues" evidence="4">
    <location>
        <begin position="78"/>
        <end position="102"/>
    </location>
</feature>
<evidence type="ECO:0000256" key="2">
    <source>
        <dbReference type="ARBA" id="ARBA00022670"/>
    </source>
</evidence>
<evidence type="ECO:0000256" key="1">
    <source>
        <dbReference type="ARBA" id="ARBA00005234"/>
    </source>
</evidence>
<dbReference type="Pfam" id="PF02902">
    <property type="entry name" value="Peptidase_C48"/>
    <property type="match status" value="1"/>
</dbReference>
<evidence type="ECO:0000256" key="4">
    <source>
        <dbReference type="SAM" id="MobiDB-lite"/>
    </source>
</evidence>
<dbReference type="PANTHER" id="PTHR48449">
    <property type="entry name" value="DUF1985 DOMAIN-CONTAINING PROTEIN"/>
    <property type="match status" value="1"/>
</dbReference>
<dbReference type="AlphaFoldDB" id="A0ABD3ECN3"/>
<dbReference type="PROSITE" id="PS50600">
    <property type="entry name" value="ULP_PROTEASE"/>
    <property type="match status" value="1"/>
</dbReference>
<evidence type="ECO:0000256" key="3">
    <source>
        <dbReference type="ARBA" id="ARBA00022801"/>
    </source>
</evidence>